<name>A0A392VLS6_9FABA</name>
<dbReference type="Proteomes" id="UP000265520">
    <property type="component" value="Unassembled WGS sequence"/>
</dbReference>
<dbReference type="EMBL" id="LXQA011216022">
    <property type="protein sequence ID" value="MCI89296.1"/>
    <property type="molecule type" value="Genomic_DNA"/>
</dbReference>
<dbReference type="AlphaFoldDB" id="A0A392VLS6"/>
<evidence type="ECO:0000313" key="2">
    <source>
        <dbReference type="Proteomes" id="UP000265520"/>
    </source>
</evidence>
<feature type="non-terminal residue" evidence="1">
    <location>
        <position position="1"/>
    </location>
</feature>
<protein>
    <submittedName>
        <fullName evidence="1">Uncharacterized protein</fullName>
    </submittedName>
</protein>
<reference evidence="1 2" key="1">
    <citation type="journal article" date="2018" name="Front. Plant Sci.">
        <title>Red Clover (Trifolium pratense) and Zigzag Clover (T. medium) - A Picture of Genomic Similarities and Differences.</title>
        <authorList>
            <person name="Dluhosova J."/>
            <person name="Istvanek J."/>
            <person name="Nedelnik J."/>
            <person name="Repkova J."/>
        </authorList>
    </citation>
    <scope>NUCLEOTIDE SEQUENCE [LARGE SCALE GENOMIC DNA]</scope>
    <source>
        <strain evidence="2">cv. 10/8</strain>
        <tissue evidence="1">Leaf</tissue>
    </source>
</reference>
<organism evidence="1 2">
    <name type="scientific">Trifolium medium</name>
    <dbReference type="NCBI Taxonomy" id="97028"/>
    <lineage>
        <taxon>Eukaryota</taxon>
        <taxon>Viridiplantae</taxon>
        <taxon>Streptophyta</taxon>
        <taxon>Embryophyta</taxon>
        <taxon>Tracheophyta</taxon>
        <taxon>Spermatophyta</taxon>
        <taxon>Magnoliopsida</taxon>
        <taxon>eudicotyledons</taxon>
        <taxon>Gunneridae</taxon>
        <taxon>Pentapetalae</taxon>
        <taxon>rosids</taxon>
        <taxon>fabids</taxon>
        <taxon>Fabales</taxon>
        <taxon>Fabaceae</taxon>
        <taxon>Papilionoideae</taxon>
        <taxon>50 kb inversion clade</taxon>
        <taxon>NPAAA clade</taxon>
        <taxon>Hologalegina</taxon>
        <taxon>IRL clade</taxon>
        <taxon>Trifolieae</taxon>
        <taxon>Trifolium</taxon>
    </lineage>
</organism>
<sequence>FSSQHQDLSLEVARRGMARCASKIMNLRVAQNRWRGAPLNQETPTYSLEVARRAGWFGAARR</sequence>
<proteinExistence type="predicted"/>
<keyword evidence="2" id="KW-1185">Reference proteome</keyword>
<accession>A0A392VLS6</accession>
<evidence type="ECO:0000313" key="1">
    <source>
        <dbReference type="EMBL" id="MCI89296.1"/>
    </source>
</evidence>
<comment type="caution">
    <text evidence="1">The sequence shown here is derived from an EMBL/GenBank/DDBJ whole genome shotgun (WGS) entry which is preliminary data.</text>
</comment>